<evidence type="ECO:0000256" key="6">
    <source>
        <dbReference type="ARBA" id="ARBA00023033"/>
    </source>
</evidence>
<dbReference type="GO" id="GO:0004497">
    <property type="term" value="F:monooxygenase activity"/>
    <property type="evidence" value="ECO:0007669"/>
    <property type="project" value="UniProtKB-KW"/>
</dbReference>
<keyword evidence="5 7" id="KW-0408">Iron</keyword>
<accession>A0A402BJ43</accession>
<dbReference type="InterPro" id="IPR017972">
    <property type="entry name" value="Cyt_P450_CS"/>
</dbReference>
<dbReference type="PRINTS" id="PR00359">
    <property type="entry name" value="BP450"/>
</dbReference>
<evidence type="ECO:0000256" key="7">
    <source>
        <dbReference type="RuleBase" id="RU000461"/>
    </source>
</evidence>
<dbReference type="FunFam" id="1.10.630.10:FF:000018">
    <property type="entry name" value="Cytochrome P450 monooxygenase"/>
    <property type="match status" value="1"/>
</dbReference>
<evidence type="ECO:0000256" key="5">
    <source>
        <dbReference type="ARBA" id="ARBA00023004"/>
    </source>
</evidence>
<dbReference type="OrthoDB" id="9764248at2"/>
<dbReference type="GO" id="GO:0020037">
    <property type="term" value="F:heme binding"/>
    <property type="evidence" value="ECO:0007669"/>
    <property type="project" value="InterPro"/>
</dbReference>
<dbReference type="GO" id="GO:0005506">
    <property type="term" value="F:iron ion binding"/>
    <property type="evidence" value="ECO:0007669"/>
    <property type="project" value="InterPro"/>
</dbReference>
<dbReference type="InterPro" id="IPR002397">
    <property type="entry name" value="Cyt_P450_B"/>
</dbReference>
<evidence type="ECO:0000256" key="4">
    <source>
        <dbReference type="ARBA" id="ARBA00023002"/>
    </source>
</evidence>
<comment type="similarity">
    <text evidence="1 7">Belongs to the cytochrome P450 family.</text>
</comment>
<dbReference type="AlphaFoldDB" id="A0A402BJ43"/>
<dbReference type="InterPro" id="IPR001128">
    <property type="entry name" value="Cyt_P450"/>
</dbReference>
<protein>
    <submittedName>
        <fullName evidence="8">Putative cytochrome P450 YjiB</fullName>
    </submittedName>
</protein>
<dbReference type="EMBL" id="BIFT01000002">
    <property type="protein sequence ID" value="GCE31414.1"/>
    <property type="molecule type" value="Genomic_DNA"/>
</dbReference>
<keyword evidence="3 7" id="KW-0479">Metal-binding</keyword>
<gene>
    <name evidence="8" type="primary">yjiB_5</name>
    <name evidence="8" type="ORF">KDA_68980</name>
</gene>
<dbReference type="SUPFAM" id="SSF48264">
    <property type="entry name" value="Cytochrome P450"/>
    <property type="match status" value="1"/>
</dbReference>
<evidence type="ECO:0000256" key="1">
    <source>
        <dbReference type="ARBA" id="ARBA00010617"/>
    </source>
</evidence>
<dbReference type="Gene3D" id="1.10.630.10">
    <property type="entry name" value="Cytochrome P450"/>
    <property type="match status" value="1"/>
</dbReference>
<dbReference type="CDD" id="cd11032">
    <property type="entry name" value="P450_EryK-like"/>
    <property type="match status" value="1"/>
</dbReference>
<keyword evidence="4 7" id="KW-0560">Oxidoreductase</keyword>
<name>A0A402BJ43_9CHLR</name>
<evidence type="ECO:0000256" key="3">
    <source>
        <dbReference type="ARBA" id="ARBA00022723"/>
    </source>
</evidence>
<comment type="caution">
    <text evidence="8">The sequence shown here is derived from an EMBL/GenBank/DDBJ whole genome shotgun (WGS) entry which is preliminary data.</text>
</comment>
<dbReference type="PANTHER" id="PTHR46696">
    <property type="entry name" value="P450, PUTATIVE (EUROFUNG)-RELATED"/>
    <property type="match status" value="1"/>
</dbReference>
<organism evidence="8 9">
    <name type="scientific">Dictyobacter alpinus</name>
    <dbReference type="NCBI Taxonomy" id="2014873"/>
    <lineage>
        <taxon>Bacteria</taxon>
        <taxon>Bacillati</taxon>
        <taxon>Chloroflexota</taxon>
        <taxon>Ktedonobacteria</taxon>
        <taxon>Ktedonobacterales</taxon>
        <taxon>Dictyobacteraceae</taxon>
        <taxon>Dictyobacter</taxon>
    </lineage>
</organism>
<dbReference type="PROSITE" id="PS00086">
    <property type="entry name" value="CYTOCHROME_P450"/>
    <property type="match status" value="1"/>
</dbReference>
<evidence type="ECO:0000313" key="9">
    <source>
        <dbReference type="Proteomes" id="UP000287171"/>
    </source>
</evidence>
<keyword evidence="2 7" id="KW-0349">Heme</keyword>
<dbReference type="GO" id="GO:0016705">
    <property type="term" value="F:oxidoreductase activity, acting on paired donors, with incorporation or reduction of molecular oxygen"/>
    <property type="evidence" value="ECO:0007669"/>
    <property type="project" value="InterPro"/>
</dbReference>
<dbReference type="Pfam" id="PF00067">
    <property type="entry name" value="p450"/>
    <property type="match status" value="1"/>
</dbReference>
<evidence type="ECO:0000313" key="8">
    <source>
        <dbReference type="EMBL" id="GCE31414.1"/>
    </source>
</evidence>
<dbReference type="Proteomes" id="UP000287171">
    <property type="component" value="Unassembled WGS sequence"/>
</dbReference>
<reference evidence="9" key="1">
    <citation type="submission" date="2018-12" db="EMBL/GenBank/DDBJ databases">
        <title>Tengunoibacter tsumagoiensis gen. nov., sp. nov., Dictyobacter kobayashii sp. nov., D. alpinus sp. nov., and D. joshuensis sp. nov. and description of Dictyobacteraceae fam. nov. within the order Ktedonobacterales isolated from Tengu-no-mugimeshi.</title>
        <authorList>
            <person name="Wang C.M."/>
            <person name="Zheng Y."/>
            <person name="Sakai Y."/>
            <person name="Toyoda A."/>
            <person name="Minakuchi Y."/>
            <person name="Abe K."/>
            <person name="Yokota A."/>
            <person name="Yabe S."/>
        </authorList>
    </citation>
    <scope>NUCLEOTIDE SEQUENCE [LARGE SCALE GENOMIC DNA]</scope>
    <source>
        <strain evidence="9">Uno16</strain>
    </source>
</reference>
<keyword evidence="6 7" id="KW-0503">Monooxygenase</keyword>
<dbReference type="RefSeq" id="WP_126631388.1">
    <property type="nucleotide sequence ID" value="NZ_BIFT01000002.1"/>
</dbReference>
<dbReference type="InterPro" id="IPR036396">
    <property type="entry name" value="Cyt_P450_sf"/>
</dbReference>
<keyword evidence="9" id="KW-1185">Reference proteome</keyword>
<dbReference type="PANTHER" id="PTHR46696:SF1">
    <property type="entry name" value="CYTOCHROME P450 YJIB-RELATED"/>
    <property type="match status" value="1"/>
</dbReference>
<sequence length="404" mass="45838">MQIPSFVDDFTLPPLVWHDQMRDWCSTMRATEPVSYDDQHKQWRIFRYEDHIRVQNDYATFSSAPGPQESQEAANSILAMDPPRHRQLRSLVTQAFSARTIAQLAPRIEQLASGLVQSHLARGEMDVVTDLAVPLPILVIADMLGFPRHNWAAVKKWSDSLVTDPSLSDEGQDAVSPEFYISMYETMARTINERRRSPREDILSLLLAAEVDGEQLSDEDLYGFFVTLLVAGNITTTQLIGNAFLCFERYPEAWQQLRQDPTLISTALEEVLRYLPPNRGTGGNRVIIGGRIATKDVLLGDQQIQQGDIVQVTTISANFDESQFPDPLRFDIQRTPNRHLSFGHGIHFCLGAPLARLEAKIALETMVRLVPDWRHQDQDTLQQLKNHVVFGVKSLPIQFDRSHK</sequence>
<evidence type="ECO:0000256" key="2">
    <source>
        <dbReference type="ARBA" id="ARBA00022617"/>
    </source>
</evidence>
<proteinExistence type="inferred from homology"/>